<comment type="caution">
    <text evidence="1">The sequence shown here is derived from an EMBL/GenBank/DDBJ whole genome shotgun (WGS) entry which is preliminary data.</text>
</comment>
<keyword evidence="2" id="KW-1185">Reference proteome</keyword>
<name>A0ACC1PCJ7_9PEZI</name>
<accession>A0ACC1PCJ7</accession>
<organism evidence="1 2">
    <name type="scientific">Xylaria curta</name>
    <dbReference type="NCBI Taxonomy" id="42375"/>
    <lineage>
        <taxon>Eukaryota</taxon>
        <taxon>Fungi</taxon>
        <taxon>Dikarya</taxon>
        <taxon>Ascomycota</taxon>
        <taxon>Pezizomycotina</taxon>
        <taxon>Sordariomycetes</taxon>
        <taxon>Xylariomycetidae</taxon>
        <taxon>Xylariales</taxon>
        <taxon>Xylariaceae</taxon>
        <taxon>Xylaria</taxon>
    </lineage>
</organism>
<proteinExistence type="predicted"/>
<evidence type="ECO:0000313" key="1">
    <source>
        <dbReference type="EMBL" id="KAJ2989610.1"/>
    </source>
</evidence>
<evidence type="ECO:0000313" key="2">
    <source>
        <dbReference type="Proteomes" id="UP001143856"/>
    </source>
</evidence>
<dbReference type="Proteomes" id="UP001143856">
    <property type="component" value="Unassembled WGS sequence"/>
</dbReference>
<protein>
    <submittedName>
        <fullName evidence="1">Uncharacterized protein</fullName>
    </submittedName>
</protein>
<dbReference type="EMBL" id="JAPDGR010000509">
    <property type="protein sequence ID" value="KAJ2989610.1"/>
    <property type="molecule type" value="Genomic_DNA"/>
</dbReference>
<reference evidence="1" key="1">
    <citation type="submission" date="2022-10" db="EMBL/GenBank/DDBJ databases">
        <title>Genome Sequence of Xylaria curta.</title>
        <authorList>
            <person name="Buettner E."/>
        </authorList>
    </citation>
    <scope>NUCLEOTIDE SEQUENCE</scope>
    <source>
        <strain evidence="1">Babe10</strain>
    </source>
</reference>
<sequence>MSDQEANLKTYRANCHCAAYVYEVTLPEVTEASQCNCSICYKKGALWVLPKYKDVKFVKGDPATLTNYTFGNKNFTHKSCSTCGNSIMFVGYLEPPKPGEDKDPECGVNARLFQHGQIDVWKLRLKKFDGASSLKPAYEPPKFTGPEPVGEAEGDKLYTGSCHCGAITLAFKSKPVEDFTAEPDKHFTEQLVECNCSNCAKAGYVWIYPKKPQVVIEGKENLGMYLFGKKNVGKTFCKVCSVPIHNHMMEFSEEELATKSQEERDWVVGGQIFSPVNLRTINGLDVNDLKVFQFQGYATLQPPYVEP</sequence>
<gene>
    <name evidence="1" type="ORF">NUW58_g3383</name>
</gene>